<dbReference type="InterPro" id="IPR052310">
    <property type="entry name" value="Kelch/BTB_domain_protein"/>
</dbReference>
<dbReference type="AlphaFoldDB" id="A0A7M4FHZ0"/>
<feature type="compositionally biased region" description="Gly residues" evidence="3">
    <location>
        <begin position="143"/>
        <end position="157"/>
    </location>
</feature>
<feature type="chain" id="PRO_5029899144" evidence="4">
    <location>
        <begin position="19"/>
        <end position="832"/>
    </location>
</feature>
<dbReference type="OMA" id="GTNFFHI"/>
<gene>
    <name evidence="5" type="primary">KLHDC7A</name>
</gene>
<name>A0A7M4FHZ0_CROPO</name>
<evidence type="ECO:0000313" key="5">
    <source>
        <dbReference type="Ensembl" id="ENSCPRP00005025429.1"/>
    </source>
</evidence>
<dbReference type="PANTHER" id="PTHR45972:SF1">
    <property type="entry name" value="KELCH DOMAIN-CONTAINING PROTEIN 7A"/>
    <property type="match status" value="1"/>
</dbReference>
<evidence type="ECO:0000256" key="1">
    <source>
        <dbReference type="ARBA" id="ARBA00022441"/>
    </source>
</evidence>
<dbReference type="PANTHER" id="PTHR45972">
    <property type="entry name" value="BTB_2 DOMAIN-CONTAINING PROTEIN"/>
    <property type="match status" value="1"/>
</dbReference>
<dbReference type="Pfam" id="PF01344">
    <property type="entry name" value="Kelch_1"/>
    <property type="match status" value="2"/>
</dbReference>
<feature type="compositionally biased region" description="Polar residues" evidence="3">
    <location>
        <begin position="41"/>
        <end position="50"/>
    </location>
</feature>
<evidence type="ECO:0000256" key="2">
    <source>
        <dbReference type="ARBA" id="ARBA00022737"/>
    </source>
</evidence>
<evidence type="ECO:0000256" key="4">
    <source>
        <dbReference type="SAM" id="SignalP"/>
    </source>
</evidence>
<feature type="compositionally biased region" description="Low complexity" evidence="3">
    <location>
        <begin position="158"/>
        <end position="168"/>
    </location>
</feature>
<dbReference type="GeneTree" id="ENSGT00940000162724"/>
<evidence type="ECO:0000256" key="3">
    <source>
        <dbReference type="SAM" id="MobiDB-lite"/>
    </source>
</evidence>
<feature type="compositionally biased region" description="Low complexity" evidence="3">
    <location>
        <begin position="417"/>
        <end position="434"/>
    </location>
</feature>
<dbReference type="Gene3D" id="2.120.10.80">
    <property type="entry name" value="Kelch-type beta propeller"/>
    <property type="match status" value="1"/>
</dbReference>
<proteinExistence type="predicted"/>
<dbReference type="SMART" id="SM00612">
    <property type="entry name" value="Kelch"/>
    <property type="match status" value="2"/>
</dbReference>
<protein>
    <submittedName>
        <fullName evidence="5">Kelch domain containing 7A</fullName>
    </submittedName>
</protein>
<feature type="compositionally biased region" description="Basic and acidic residues" evidence="3">
    <location>
        <begin position="58"/>
        <end position="69"/>
    </location>
</feature>
<keyword evidence="2" id="KW-0677">Repeat</keyword>
<organism evidence="5 6">
    <name type="scientific">Crocodylus porosus</name>
    <name type="common">Saltwater crocodile</name>
    <name type="synonym">Estuarine crocodile</name>
    <dbReference type="NCBI Taxonomy" id="8502"/>
    <lineage>
        <taxon>Eukaryota</taxon>
        <taxon>Metazoa</taxon>
        <taxon>Chordata</taxon>
        <taxon>Craniata</taxon>
        <taxon>Vertebrata</taxon>
        <taxon>Euteleostomi</taxon>
        <taxon>Archelosauria</taxon>
        <taxon>Archosauria</taxon>
        <taxon>Crocodylia</taxon>
        <taxon>Longirostres</taxon>
        <taxon>Crocodylidae</taxon>
        <taxon>Crocodylus</taxon>
    </lineage>
</organism>
<dbReference type="InterPro" id="IPR015915">
    <property type="entry name" value="Kelch-typ_b-propeller"/>
</dbReference>
<sequence length="832" mass="89170">MAGKLALSAAALLLLALAYKIYKSRSTASVQGKGSVKADTANVTGPSANAGQDGAESADARERPPELRCRQASSNGVRRSGSKAKPSACLGGKVTTGPQSAPGRRVHSLPDRGEEEEEGREGSQPVSESQPGGRKPASEAGGHAPGAGRRAGAGARAGGAAQAAPAAGGELGGKQNSCNRLGPARNLPGSEGDSSGPGQDLVSPGSELCLGPEHSSCNTAQPASAPELPAGPSPDTETGARAGDMSDSSAWVPEARLSRGRLQTLHVTSDLGLMVNQSNKSADTSYTFSSTSRIQVEENYIKEAGDDRRGRPTSSASSLRGKVYDYYVQSTSQSVSKKRPSGRDGDKGSPPANAPLGSLGRPAEGSSEPPGGSDASEAAGSLPGAQELPGRSFSRKESFLQIAENPELQVPMEGFGASSPPSRKSNSSPSPAKPTAVASLVESMHGLQTDASPEARVELVAGANFFQVPLSFESAVDIRLDLGNCFEVLCMAKKQKLDHLKEAAYKVMSDNYLQVLKNASIYGRLNAMERELILRRRMKGRKYVTVADVSTHERSFRASRLSYYNDESDAWYPLAHMPQEAVSKGCALCSMFNYVFVVAGCEGIGRYQKPSNRVFCYNPLTNIWREICPLNQARPHCKLVALDGYLYAIGGECLYTVERYDPRQDRWSFAAPLPNDTFAVAHTATACNGEIYVTGGTLRYMLLRYVSRTDSWRASLTSGSKDRTTEMVTVDGFLYRFDLNRSMGISVYRCGIKAKLWYECATNRMPYPACFQCAVVDNLIYCVSRQFIIRFLADYISPRFGAKELQAFPSPKGTLFPVVLMLPDRDTVQTRV</sequence>
<dbReference type="Proteomes" id="UP000594220">
    <property type="component" value="Unplaced"/>
</dbReference>
<keyword evidence="1" id="KW-0880">Kelch repeat</keyword>
<accession>A0A7M4FHZ0</accession>
<keyword evidence="4" id="KW-0732">Signal</keyword>
<feature type="compositionally biased region" description="Polar residues" evidence="3">
    <location>
        <begin position="275"/>
        <end position="294"/>
    </location>
</feature>
<evidence type="ECO:0000313" key="6">
    <source>
        <dbReference type="Proteomes" id="UP000594220"/>
    </source>
</evidence>
<feature type="compositionally biased region" description="Basic and acidic residues" evidence="3">
    <location>
        <begin position="295"/>
        <end position="310"/>
    </location>
</feature>
<dbReference type="InterPro" id="IPR006652">
    <property type="entry name" value="Kelch_1"/>
</dbReference>
<reference evidence="5" key="1">
    <citation type="submission" date="2025-08" db="UniProtKB">
        <authorList>
            <consortium name="Ensembl"/>
        </authorList>
    </citation>
    <scope>IDENTIFICATION</scope>
</reference>
<feature type="region of interest" description="Disordered" evidence="3">
    <location>
        <begin position="406"/>
        <end position="437"/>
    </location>
</feature>
<reference evidence="5" key="2">
    <citation type="submission" date="2025-09" db="UniProtKB">
        <authorList>
            <consortium name="Ensembl"/>
        </authorList>
    </citation>
    <scope>IDENTIFICATION</scope>
</reference>
<dbReference type="Ensembl" id="ENSCPRT00005029694.1">
    <property type="protein sequence ID" value="ENSCPRP00005025429.1"/>
    <property type="gene ID" value="ENSCPRG00005017644.1"/>
</dbReference>
<dbReference type="SUPFAM" id="SSF117281">
    <property type="entry name" value="Kelch motif"/>
    <property type="match status" value="1"/>
</dbReference>
<keyword evidence="6" id="KW-1185">Reference proteome</keyword>
<feature type="region of interest" description="Disordered" evidence="3">
    <location>
        <begin position="26"/>
        <end position="254"/>
    </location>
</feature>
<feature type="region of interest" description="Disordered" evidence="3">
    <location>
        <begin position="273"/>
        <end position="390"/>
    </location>
</feature>
<feature type="signal peptide" evidence="4">
    <location>
        <begin position="1"/>
        <end position="18"/>
    </location>
</feature>